<organism evidence="3 4">
    <name type="scientific">Helianthus annuus</name>
    <name type="common">Common sunflower</name>
    <dbReference type="NCBI Taxonomy" id="4232"/>
    <lineage>
        <taxon>Eukaryota</taxon>
        <taxon>Viridiplantae</taxon>
        <taxon>Streptophyta</taxon>
        <taxon>Embryophyta</taxon>
        <taxon>Tracheophyta</taxon>
        <taxon>Spermatophyta</taxon>
        <taxon>Magnoliopsida</taxon>
        <taxon>eudicotyledons</taxon>
        <taxon>Gunneridae</taxon>
        <taxon>Pentapetalae</taxon>
        <taxon>asterids</taxon>
        <taxon>campanulids</taxon>
        <taxon>Asterales</taxon>
        <taxon>Asteraceae</taxon>
        <taxon>Asteroideae</taxon>
        <taxon>Heliantheae alliance</taxon>
        <taxon>Heliantheae</taxon>
        <taxon>Helianthus</taxon>
    </lineage>
</organism>
<dbReference type="InterPro" id="IPR051044">
    <property type="entry name" value="MAG_DAG_Lipase"/>
</dbReference>
<proteinExistence type="predicted"/>
<evidence type="ECO:0000313" key="2">
    <source>
        <dbReference type="EMBL" id="KAF5799091.1"/>
    </source>
</evidence>
<dbReference type="EMBL" id="MNCJ02000322">
    <property type="protein sequence ID" value="KAF5799091.1"/>
    <property type="molecule type" value="Genomic_DNA"/>
</dbReference>
<sequence>MLLCTNGAWIRMGQDGAYPTTGIDTTGAGNGLEGCSHYQCHSRLAQSSEEFSGFINETSYGEVGYRKKRRFLYGESMGGAAALLIHRKDPSFWHGAILVAPMCKISEKVKPHPLVISMLTRMEDVIPRWKIVPRKDVIDAAFKDPIRANTLIYQEKPRLKTALEMLRASMGLEDSLSKVTLPFFVLHGEADTVNDPEVNRALYEQASSEDKTIKLYPGMWHGLTSGEPDHNIDIVFGDIISWLDKRSEDDYIPEKQISDNVGGIEVVSPVVVMGEERKPRQSKTHGSYLCGWKGRRMLHHSAM</sequence>
<keyword evidence="2" id="KW-0808">Transferase</keyword>
<reference evidence="2" key="3">
    <citation type="submission" date="2020-06" db="EMBL/GenBank/DDBJ databases">
        <title>Helianthus annuus Genome sequencing and assembly Release 2.</title>
        <authorList>
            <person name="Gouzy J."/>
            <person name="Langlade N."/>
            <person name="Munos S."/>
        </authorList>
    </citation>
    <scope>NUCLEOTIDE SEQUENCE</scope>
    <source>
        <tissue evidence="2">Leaves</tissue>
    </source>
</reference>
<accession>A0A251VJ74</accession>
<evidence type="ECO:0000259" key="1">
    <source>
        <dbReference type="Pfam" id="PF12146"/>
    </source>
</evidence>
<keyword evidence="3" id="KW-0031">Aminopeptidase</keyword>
<name>A0A251VJ74_HELAN</name>
<evidence type="ECO:0000313" key="3">
    <source>
        <dbReference type="EMBL" id="OTG35136.1"/>
    </source>
</evidence>
<dbReference type="STRING" id="4232.A0A251VJ74"/>
<dbReference type="Proteomes" id="UP000215914">
    <property type="component" value="Chromosome 2"/>
</dbReference>
<dbReference type="InParanoid" id="A0A251VJ74"/>
<protein>
    <submittedName>
        <fullName evidence="2">2-acylglycerol O-acyltransferase</fullName>
        <ecNumber evidence="2">2.3.1.22</ecNumber>
    </submittedName>
    <submittedName>
        <fullName evidence="3">Putative serine aminopeptidase, S33, Alpha/Beta hydrolase fold protein</fullName>
    </submittedName>
</protein>
<dbReference type="EC" id="2.3.1.22" evidence="2"/>
<dbReference type="Gene3D" id="3.40.50.1820">
    <property type="entry name" value="alpha/beta hydrolase"/>
    <property type="match status" value="1"/>
</dbReference>
<dbReference type="GO" id="GO:0016298">
    <property type="term" value="F:lipase activity"/>
    <property type="evidence" value="ECO:0000318"/>
    <property type="project" value="GO_Central"/>
</dbReference>
<reference evidence="3" key="2">
    <citation type="submission" date="2017-02" db="EMBL/GenBank/DDBJ databases">
        <title>Sunflower complete genome.</title>
        <authorList>
            <person name="Langlade N."/>
            <person name="Munos S."/>
        </authorList>
    </citation>
    <scope>NUCLEOTIDE SEQUENCE [LARGE SCALE GENOMIC DNA]</scope>
    <source>
        <tissue evidence="3">Leaves</tissue>
    </source>
</reference>
<dbReference type="Pfam" id="PF12146">
    <property type="entry name" value="Hydrolase_4"/>
    <property type="match status" value="1"/>
</dbReference>
<dbReference type="GO" id="GO:0016020">
    <property type="term" value="C:membrane"/>
    <property type="evidence" value="ECO:0000318"/>
    <property type="project" value="GO_Central"/>
</dbReference>
<dbReference type="SUPFAM" id="SSF53474">
    <property type="entry name" value="alpha/beta-Hydrolases"/>
    <property type="match status" value="1"/>
</dbReference>
<evidence type="ECO:0000313" key="4">
    <source>
        <dbReference type="Proteomes" id="UP000215914"/>
    </source>
</evidence>
<dbReference type="InterPro" id="IPR022742">
    <property type="entry name" value="Hydrolase_4"/>
</dbReference>
<dbReference type="EMBL" id="CM007891">
    <property type="protein sequence ID" value="OTG35136.1"/>
    <property type="molecule type" value="Genomic_DNA"/>
</dbReference>
<dbReference type="GO" id="GO:0004177">
    <property type="term" value="F:aminopeptidase activity"/>
    <property type="evidence" value="ECO:0007669"/>
    <property type="project" value="UniProtKB-KW"/>
</dbReference>
<reference evidence="2 4" key="1">
    <citation type="journal article" date="2017" name="Nature">
        <title>The sunflower genome provides insights into oil metabolism, flowering and Asterid evolution.</title>
        <authorList>
            <person name="Badouin H."/>
            <person name="Gouzy J."/>
            <person name="Grassa C.J."/>
            <person name="Murat F."/>
            <person name="Staton S.E."/>
            <person name="Cottret L."/>
            <person name="Lelandais-Briere C."/>
            <person name="Owens G.L."/>
            <person name="Carrere S."/>
            <person name="Mayjonade B."/>
            <person name="Legrand L."/>
            <person name="Gill N."/>
            <person name="Kane N.C."/>
            <person name="Bowers J.E."/>
            <person name="Hubner S."/>
            <person name="Bellec A."/>
            <person name="Berard A."/>
            <person name="Berges H."/>
            <person name="Blanchet N."/>
            <person name="Boniface M.C."/>
            <person name="Brunel D."/>
            <person name="Catrice O."/>
            <person name="Chaidir N."/>
            <person name="Claudel C."/>
            <person name="Donnadieu C."/>
            <person name="Faraut T."/>
            <person name="Fievet G."/>
            <person name="Helmstetter N."/>
            <person name="King M."/>
            <person name="Knapp S.J."/>
            <person name="Lai Z."/>
            <person name="Le Paslier M.C."/>
            <person name="Lippi Y."/>
            <person name="Lorenzon L."/>
            <person name="Mandel J.R."/>
            <person name="Marage G."/>
            <person name="Marchand G."/>
            <person name="Marquand E."/>
            <person name="Bret-Mestries E."/>
            <person name="Morien E."/>
            <person name="Nambeesan S."/>
            <person name="Nguyen T."/>
            <person name="Pegot-Espagnet P."/>
            <person name="Pouilly N."/>
            <person name="Raftis F."/>
            <person name="Sallet E."/>
            <person name="Schiex T."/>
            <person name="Thomas J."/>
            <person name="Vandecasteele C."/>
            <person name="Vares D."/>
            <person name="Vear F."/>
            <person name="Vautrin S."/>
            <person name="Crespi M."/>
            <person name="Mangin B."/>
            <person name="Burke J.M."/>
            <person name="Salse J."/>
            <person name="Munos S."/>
            <person name="Vincourt P."/>
            <person name="Rieseberg L.H."/>
            <person name="Langlade N.B."/>
        </authorList>
    </citation>
    <scope>NUCLEOTIDE SEQUENCE [LARGE SCALE GENOMIC DNA]</scope>
    <source>
        <strain evidence="4">cv. SF193</strain>
        <tissue evidence="2">Leaves</tissue>
    </source>
</reference>
<gene>
    <name evidence="3" type="ORF">HannXRQ_Chr02g0053501</name>
    <name evidence="2" type="ORF">HanXRQr2_Chr07g0300571</name>
</gene>
<keyword evidence="2" id="KW-0012">Acyltransferase</keyword>
<dbReference type="PANTHER" id="PTHR11614">
    <property type="entry name" value="PHOSPHOLIPASE-RELATED"/>
    <property type="match status" value="1"/>
</dbReference>
<dbReference type="AlphaFoldDB" id="A0A251VJ74"/>
<keyword evidence="4" id="KW-1185">Reference proteome</keyword>
<dbReference type="GO" id="GO:0003846">
    <property type="term" value="F:2-acylglycerol O-acyltransferase activity"/>
    <property type="evidence" value="ECO:0007669"/>
    <property type="project" value="UniProtKB-EC"/>
</dbReference>
<feature type="domain" description="Serine aminopeptidase S33" evidence="1">
    <location>
        <begin position="22"/>
        <end position="228"/>
    </location>
</feature>
<dbReference type="InterPro" id="IPR029058">
    <property type="entry name" value="AB_hydrolase_fold"/>
</dbReference>
<keyword evidence="3" id="KW-0645">Protease</keyword>
<dbReference type="Gramene" id="mRNA:HanXRQr2_Chr07g0300571">
    <property type="protein sequence ID" value="mRNA:HanXRQr2_Chr07g0300571"/>
    <property type="gene ID" value="HanXRQr2_Chr07g0300571"/>
</dbReference>
<keyword evidence="3" id="KW-0378">Hydrolase</keyword>